<dbReference type="AlphaFoldDB" id="F0WIW9"/>
<sequence length="91" mass="11142">MSIRHHEGQSRVSSMLHVRYRKYFFTFFDIRLSFSKWMPIQQSMLSTRWTMKRRNIEQFIFTYPLPHVRIVQSMSYRVNGLSKKLSNLKSH</sequence>
<protein>
    <submittedName>
        <fullName evidence="1">AlNc14C115G6506 protein</fullName>
    </submittedName>
</protein>
<dbReference type="EMBL" id="FR824160">
    <property type="protein sequence ID" value="CCA21215.1"/>
    <property type="molecule type" value="Genomic_DNA"/>
</dbReference>
<gene>
    <name evidence="1" type="primary">AlNc14C115G6506</name>
    <name evidence="1" type="ORF">ALNC14_073580</name>
</gene>
<name>F0WIW9_9STRA</name>
<dbReference type="HOGENOM" id="CLU_2431551_0_0_1"/>
<reference evidence="1" key="1">
    <citation type="journal article" date="2011" name="PLoS Biol.">
        <title>Gene gain and loss during evolution of obligate parasitism in the white rust pathogen of Arabidopsis thaliana.</title>
        <authorList>
            <person name="Kemen E."/>
            <person name="Gardiner A."/>
            <person name="Schultz-Larsen T."/>
            <person name="Kemen A.C."/>
            <person name="Balmuth A.L."/>
            <person name="Robert-Seilaniantz A."/>
            <person name="Bailey K."/>
            <person name="Holub E."/>
            <person name="Studholme D.J."/>
            <person name="Maclean D."/>
            <person name="Jones J.D."/>
        </authorList>
    </citation>
    <scope>NUCLEOTIDE SEQUENCE</scope>
</reference>
<reference evidence="1" key="2">
    <citation type="submission" date="2011-02" db="EMBL/GenBank/DDBJ databases">
        <authorList>
            <person name="MacLean D."/>
        </authorList>
    </citation>
    <scope>NUCLEOTIDE SEQUENCE</scope>
</reference>
<organism evidence="1">
    <name type="scientific">Albugo laibachii Nc14</name>
    <dbReference type="NCBI Taxonomy" id="890382"/>
    <lineage>
        <taxon>Eukaryota</taxon>
        <taxon>Sar</taxon>
        <taxon>Stramenopiles</taxon>
        <taxon>Oomycota</taxon>
        <taxon>Peronosporomycetes</taxon>
        <taxon>Albuginales</taxon>
        <taxon>Albuginaceae</taxon>
        <taxon>Albugo</taxon>
    </lineage>
</organism>
<proteinExistence type="predicted"/>
<evidence type="ECO:0000313" key="1">
    <source>
        <dbReference type="EMBL" id="CCA21215.1"/>
    </source>
</evidence>
<accession>F0WIW9</accession>